<dbReference type="SMART" id="SM00225">
    <property type="entry name" value="BTB"/>
    <property type="match status" value="1"/>
</dbReference>
<dbReference type="InterPro" id="IPR011333">
    <property type="entry name" value="SKP1/BTB/POZ_sf"/>
</dbReference>
<dbReference type="Pfam" id="PF00651">
    <property type="entry name" value="BTB"/>
    <property type="match status" value="1"/>
</dbReference>
<dbReference type="CDD" id="cd18186">
    <property type="entry name" value="BTB_POZ_ZBTB_KLHL-like"/>
    <property type="match status" value="1"/>
</dbReference>
<protein>
    <recommendedName>
        <fullName evidence="1">BTB domain-containing protein</fullName>
    </recommendedName>
</protein>
<evidence type="ECO:0000313" key="2">
    <source>
        <dbReference type="EMBL" id="KIM77672.1"/>
    </source>
</evidence>
<evidence type="ECO:0000259" key="1">
    <source>
        <dbReference type="PROSITE" id="PS50097"/>
    </source>
</evidence>
<dbReference type="OrthoDB" id="71307at2759"/>
<evidence type="ECO:0000313" key="3">
    <source>
        <dbReference type="Proteomes" id="UP000054166"/>
    </source>
</evidence>
<feature type="domain" description="BTB" evidence="1">
    <location>
        <begin position="14"/>
        <end position="79"/>
    </location>
</feature>
<dbReference type="HOGENOM" id="CLU_052397_0_2_1"/>
<dbReference type="PROSITE" id="PS50097">
    <property type="entry name" value="BTB"/>
    <property type="match status" value="1"/>
</dbReference>
<reference evidence="2 3" key="1">
    <citation type="submission" date="2014-04" db="EMBL/GenBank/DDBJ databases">
        <authorList>
            <consortium name="DOE Joint Genome Institute"/>
            <person name="Kuo A."/>
            <person name="Tarkka M."/>
            <person name="Buscot F."/>
            <person name="Kohler A."/>
            <person name="Nagy L.G."/>
            <person name="Floudas D."/>
            <person name="Copeland A."/>
            <person name="Barry K.W."/>
            <person name="Cichocki N."/>
            <person name="Veneault-Fourrey C."/>
            <person name="LaButti K."/>
            <person name="Lindquist E.A."/>
            <person name="Lipzen A."/>
            <person name="Lundell T."/>
            <person name="Morin E."/>
            <person name="Murat C."/>
            <person name="Sun H."/>
            <person name="Tunlid A."/>
            <person name="Henrissat B."/>
            <person name="Grigoriev I.V."/>
            <person name="Hibbett D.S."/>
            <person name="Martin F."/>
            <person name="Nordberg H.P."/>
            <person name="Cantor M.N."/>
            <person name="Hua S.X."/>
        </authorList>
    </citation>
    <scope>NUCLEOTIDE SEQUENCE [LARGE SCALE GENOMIC DNA]</scope>
    <source>
        <strain evidence="2 3">F 1598</strain>
    </source>
</reference>
<dbReference type="EMBL" id="KN833022">
    <property type="protein sequence ID" value="KIM77672.1"/>
    <property type="molecule type" value="Genomic_DNA"/>
</dbReference>
<dbReference type="AlphaFoldDB" id="A0A0C3BK12"/>
<reference evidence="3" key="2">
    <citation type="submission" date="2015-01" db="EMBL/GenBank/DDBJ databases">
        <title>Evolutionary Origins and Diversification of the Mycorrhizal Mutualists.</title>
        <authorList>
            <consortium name="DOE Joint Genome Institute"/>
            <consortium name="Mycorrhizal Genomics Consortium"/>
            <person name="Kohler A."/>
            <person name="Kuo A."/>
            <person name="Nagy L.G."/>
            <person name="Floudas D."/>
            <person name="Copeland A."/>
            <person name="Barry K.W."/>
            <person name="Cichocki N."/>
            <person name="Veneault-Fourrey C."/>
            <person name="LaButti K."/>
            <person name="Lindquist E.A."/>
            <person name="Lipzen A."/>
            <person name="Lundell T."/>
            <person name="Morin E."/>
            <person name="Murat C."/>
            <person name="Riley R."/>
            <person name="Ohm R."/>
            <person name="Sun H."/>
            <person name="Tunlid A."/>
            <person name="Henrissat B."/>
            <person name="Grigoriev I.V."/>
            <person name="Hibbett D.S."/>
            <person name="Martin F."/>
        </authorList>
    </citation>
    <scope>NUCLEOTIDE SEQUENCE [LARGE SCALE GENOMIC DNA]</scope>
    <source>
        <strain evidence="3">F 1598</strain>
    </source>
</reference>
<dbReference type="Gene3D" id="3.30.710.10">
    <property type="entry name" value="Potassium Channel Kv1.1, Chain A"/>
    <property type="match status" value="1"/>
</dbReference>
<dbReference type="InParanoid" id="A0A0C3BK12"/>
<gene>
    <name evidence="2" type="ORF">PILCRDRAFT_612429</name>
</gene>
<sequence>MSSPAYYNFDAPDADLILLSSDDVEFRVHRCILAAASPFFSDMFTLPQPRVASSDHITIPIIPVSELRQTLDSLLRFVYPIQDPPIHTLDELNPILGSAFKYDFPSVISALRKILVAPHFLESSPTRVFAIASRHDLEPEAQLASRYTLTVRVLDCPISDDLKHITAHSYHRLLDLHKRRSESAQELLKIPEEVKCMQCNGNGSIRTFSPPKWWNVWEAMARKELAARPTTDVIFEMAFLAKAVDSTGCPRCAGSVLDSHVFLGLPDIYISNLI</sequence>
<dbReference type="InterPro" id="IPR000210">
    <property type="entry name" value="BTB/POZ_dom"/>
</dbReference>
<accession>A0A0C3BK12</accession>
<organism evidence="2 3">
    <name type="scientific">Piloderma croceum (strain F 1598)</name>
    <dbReference type="NCBI Taxonomy" id="765440"/>
    <lineage>
        <taxon>Eukaryota</taxon>
        <taxon>Fungi</taxon>
        <taxon>Dikarya</taxon>
        <taxon>Basidiomycota</taxon>
        <taxon>Agaricomycotina</taxon>
        <taxon>Agaricomycetes</taxon>
        <taxon>Agaricomycetidae</taxon>
        <taxon>Atheliales</taxon>
        <taxon>Atheliaceae</taxon>
        <taxon>Piloderma</taxon>
    </lineage>
</organism>
<dbReference type="SUPFAM" id="SSF54695">
    <property type="entry name" value="POZ domain"/>
    <property type="match status" value="1"/>
</dbReference>
<dbReference type="Proteomes" id="UP000054166">
    <property type="component" value="Unassembled WGS sequence"/>
</dbReference>
<name>A0A0C3BK12_PILCF</name>
<proteinExistence type="predicted"/>
<keyword evidence="3" id="KW-1185">Reference proteome</keyword>
<dbReference type="STRING" id="765440.A0A0C3BK12"/>